<dbReference type="InterPro" id="IPR035963">
    <property type="entry name" value="FERM_2"/>
</dbReference>
<evidence type="ECO:0000256" key="3">
    <source>
        <dbReference type="ARBA" id="ARBA00022949"/>
    </source>
</evidence>
<dbReference type="SUPFAM" id="SSF54236">
    <property type="entry name" value="Ubiquitin-like"/>
    <property type="match status" value="1"/>
</dbReference>
<dbReference type="PROSITE" id="PS50057">
    <property type="entry name" value="FERM_3"/>
    <property type="match status" value="1"/>
</dbReference>
<dbReference type="SUPFAM" id="SSF50729">
    <property type="entry name" value="PH domain-like"/>
    <property type="match status" value="1"/>
</dbReference>
<organism evidence="7 8">
    <name type="scientific">Orchesella dallaii</name>
    <dbReference type="NCBI Taxonomy" id="48710"/>
    <lineage>
        <taxon>Eukaryota</taxon>
        <taxon>Metazoa</taxon>
        <taxon>Ecdysozoa</taxon>
        <taxon>Arthropoda</taxon>
        <taxon>Hexapoda</taxon>
        <taxon>Collembola</taxon>
        <taxon>Entomobryomorpha</taxon>
        <taxon>Entomobryoidea</taxon>
        <taxon>Orchesellidae</taxon>
        <taxon>Orchesellinae</taxon>
        <taxon>Orchesella</taxon>
    </lineage>
</organism>
<evidence type="ECO:0000256" key="2">
    <source>
        <dbReference type="ARBA" id="ARBA00022025"/>
    </source>
</evidence>
<feature type="compositionally biased region" description="Basic residues" evidence="5">
    <location>
        <begin position="1"/>
        <end position="11"/>
    </location>
</feature>
<dbReference type="Pfam" id="PF00373">
    <property type="entry name" value="FERM_M"/>
    <property type="match status" value="1"/>
</dbReference>
<evidence type="ECO:0000313" key="7">
    <source>
        <dbReference type="EMBL" id="CAL8147901.1"/>
    </source>
</evidence>
<dbReference type="InterPro" id="IPR029071">
    <property type="entry name" value="Ubiquitin-like_domsf"/>
</dbReference>
<dbReference type="Proteomes" id="UP001642540">
    <property type="component" value="Unassembled WGS sequence"/>
</dbReference>
<dbReference type="PANTHER" id="PTHR23280:SF25">
    <property type="entry name" value="MOESIN_EZRIN_RADIXIN HOMOLOG 1"/>
    <property type="match status" value="1"/>
</dbReference>
<feature type="compositionally biased region" description="Low complexity" evidence="5">
    <location>
        <begin position="858"/>
        <end position="877"/>
    </location>
</feature>
<evidence type="ECO:0000256" key="4">
    <source>
        <dbReference type="ARBA" id="ARBA00043944"/>
    </source>
</evidence>
<evidence type="ECO:0000259" key="6">
    <source>
        <dbReference type="PROSITE" id="PS50057"/>
    </source>
</evidence>
<sequence>MLRFLSRRSKGRNAQANVQKVQAGVTPQQNQHQQQSYKPNKNYLLCKVIVLDGTDLSIELPKKALGSELYEQVFYSLDLIEKDYFGLQFTDVNHVQHWLDATKPIKKQVKIGPPYTLRLKVKFYSSEPQHLREELTRYQFFLQVKQDVLTGKLVIPQQTAIELGALAIQSELGDYDPDIHTPSFVSEFRFTPDQTEEMEILILEEFKKLKGQTPAQAEMNYLNKAKVLEMYGVDMHTVLGKDGCEYSLGLTPTGILVFEGNQKIGLFFWPKIARLDFKKKKLCLIVVEDDDEGREREHTFVFRLHNEKAAKHLWKCAVEHHAFFRLKGPVKGNSARQNFFRMGSRFRYSGRTEIQTLAQNRARRTVQFERRPSQRYARRQSHILRERQRPIGLGQKHESDSNKPSGTPVEPPVVPQPSSASGTTSPEPETVLISEPRVLHPRSGASTPNNPGVSTPGSPPVTPSSRSTPSPSSASPNDESTTPPPPEDDPLDNLIKSIAKETGGFMRETETMAGDSDVNVIPNNQTKYFSLPKPLPPDKVKCNIWKAKQLEDDLKKPGAAETNGTSHTVLNGDNYPPVKKRENALQNGRENASTDAATFISVGGDKLTLPYNGPLLTSTQSVSANSSTSRTSVETDIDNSLNDEDNESAPLLPPGSPPVTVTHFSANKGKIEKIKLTSESSSVSPKIDIKTNIEDVDVANNYTDEKEIFLIEGPSSISSLNMNDLKVTLTSTNSNSTNNPFTHPFLNSNNSTISQTTVSNTNTNIGTSSAPKSDNNNPFDQFDAITAALLTSTNPFHNPFLMPTTGESEVDGSLGAQVKEEEDNPGCTKESLDREINGISTKPVTPKVAPKPKPRVSSLLQNNNANNQQQSAGNNNGTWTNGESHSEKPVITRRTVITTQI</sequence>
<dbReference type="PANTHER" id="PTHR23280">
    <property type="entry name" value="4.1 G PROTEIN"/>
    <property type="match status" value="1"/>
</dbReference>
<dbReference type="Gene3D" id="1.20.80.10">
    <property type="match status" value="1"/>
</dbReference>
<dbReference type="PRINTS" id="PR00935">
    <property type="entry name" value="BAND41"/>
</dbReference>
<feature type="compositionally biased region" description="Polar residues" evidence="5">
    <location>
        <begin position="562"/>
        <end position="571"/>
    </location>
</feature>
<feature type="region of interest" description="Disordered" evidence="5">
    <location>
        <begin position="1"/>
        <end position="36"/>
    </location>
</feature>
<feature type="region of interest" description="Disordered" evidence="5">
    <location>
        <begin position="820"/>
        <end position="901"/>
    </location>
</feature>
<accession>A0ABP1S946</accession>
<feature type="compositionally biased region" description="Polar residues" evidence="5">
    <location>
        <begin position="12"/>
        <end position="36"/>
    </location>
</feature>
<comment type="subcellular location">
    <subcellularLocation>
        <location evidence="1">Cell junction</location>
        <location evidence="1">Adherens junction</location>
    </subcellularLocation>
    <subcellularLocation>
        <location evidence="4">Cell projection</location>
        <location evidence="4">Rhabdomere</location>
    </subcellularLocation>
</comment>
<feature type="compositionally biased region" description="Polar residues" evidence="5">
    <location>
        <begin position="418"/>
        <end position="427"/>
    </location>
</feature>
<proteinExistence type="predicted"/>
<dbReference type="InterPro" id="IPR014352">
    <property type="entry name" value="FERM/acyl-CoA-bd_prot_sf"/>
</dbReference>
<dbReference type="Gene3D" id="3.10.20.90">
    <property type="entry name" value="Phosphatidylinositol 3-kinase Catalytic Subunit, Chain A, domain 1"/>
    <property type="match status" value="1"/>
</dbReference>
<dbReference type="SMART" id="SM01195">
    <property type="entry name" value="FA"/>
    <property type="match status" value="1"/>
</dbReference>
<dbReference type="Pfam" id="PF08736">
    <property type="entry name" value="FA"/>
    <property type="match status" value="1"/>
</dbReference>
<keyword evidence="8" id="KW-1185">Reference proteome</keyword>
<dbReference type="InterPro" id="IPR019747">
    <property type="entry name" value="FERM_CS"/>
</dbReference>
<dbReference type="InterPro" id="IPR019749">
    <property type="entry name" value="Band_41_domain"/>
</dbReference>
<dbReference type="PROSITE" id="PS00660">
    <property type="entry name" value="FERM_1"/>
    <property type="match status" value="1"/>
</dbReference>
<feature type="compositionally biased region" description="Low complexity" evidence="5">
    <location>
        <begin position="892"/>
        <end position="901"/>
    </location>
</feature>
<keyword evidence="3" id="KW-0965">Cell junction</keyword>
<dbReference type="InterPro" id="IPR011993">
    <property type="entry name" value="PH-like_dom_sf"/>
</dbReference>
<protein>
    <recommendedName>
        <fullName evidence="2">Moesin/ezrin/radixin homolog 1</fullName>
    </recommendedName>
</protein>
<dbReference type="SMART" id="SM00295">
    <property type="entry name" value="B41"/>
    <property type="match status" value="1"/>
</dbReference>
<feature type="compositionally biased region" description="Acidic residues" evidence="5">
    <location>
        <begin position="635"/>
        <end position="647"/>
    </location>
</feature>
<dbReference type="PRINTS" id="PR00661">
    <property type="entry name" value="ERMFAMILY"/>
</dbReference>
<feature type="domain" description="FERM" evidence="6">
    <location>
        <begin position="44"/>
        <end position="328"/>
    </location>
</feature>
<dbReference type="InterPro" id="IPR019748">
    <property type="entry name" value="FERM_central"/>
</dbReference>
<dbReference type="Pfam" id="PF09380">
    <property type="entry name" value="FERM_C"/>
    <property type="match status" value="1"/>
</dbReference>
<reference evidence="7 8" key="1">
    <citation type="submission" date="2024-08" db="EMBL/GenBank/DDBJ databases">
        <authorList>
            <person name="Cucini C."/>
            <person name="Frati F."/>
        </authorList>
    </citation>
    <scope>NUCLEOTIDE SEQUENCE [LARGE SCALE GENOMIC DNA]</scope>
</reference>
<dbReference type="InterPro" id="IPR018979">
    <property type="entry name" value="FERM_N"/>
</dbReference>
<feature type="compositionally biased region" description="Basic and acidic residues" evidence="5">
    <location>
        <begin position="383"/>
        <end position="401"/>
    </location>
</feature>
<name>A0ABP1S946_9HEXA</name>
<dbReference type="InterPro" id="IPR000798">
    <property type="entry name" value="Ez/rad/moesin-like"/>
</dbReference>
<evidence type="ECO:0000313" key="8">
    <source>
        <dbReference type="Proteomes" id="UP001642540"/>
    </source>
</evidence>
<feature type="compositionally biased region" description="Low complexity" evidence="5">
    <location>
        <begin position="463"/>
        <end position="481"/>
    </location>
</feature>
<gene>
    <name evidence="7" type="ORF">ODALV1_LOCUS31267</name>
</gene>
<evidence type="ECO:0000256" key="1">
    <source>
        <dbReference type="ARBA" id="ARBA00004536"/>
    </source>
</evidence>
<feature type="region of interest" description="Disordered" evidence="5">
    <location>
        <begin position="617"/>
        <end position="658"/>
    </location>
</feature>
<dbReference type="CDD" id="cd17108">
    <property type="entry name" value="FERM_F1_EPB41L5_like"/>
    <property type="match status" value="1"/>
</dbReference>
<dbReference type="CDD" id="cd13186">
    <property type="entry name" value="FERM_C_NBL4_NBL5"/>
    <property type="match status" value="1"/>
</dbReference>
<dbReference type="Gene3D" id="2.30.29.30">
    <property type="entry name" value="Pleckstrin-homology domain (PH domain)/Phosphotyrosine-binding domain (PTB)"/>
    <property type="match status" value="1"/>
</dbReference>
<dbReference type="InterPro" id="IPR000299">
    <property type="entry name" value="FERM_domain"/>
</dbReference>
<dbReference type="EMBL" id="CAXLJM020000166">
    <property type="protein sequence ID" value="CAL8147901.1"/>
    <property type="molecule type" value="Genomic_DNA"/>
</dbReference>
<dbReference type="InterPro" id="IPR014847">
    <property type="entry name" value="FA"/>
</dbReference>
<feature type="region of interest" description="Disordered" evidence="5">
    <location>
        <begin position="554"/>
        <end position="592"/>
    </location>
</feature>
<comment type="caution">
    <text evidence="7">The sequence shown here is derived from an EMBL/GenBank/DDBJ whole genome shotgun (WGS) entry which is preliminary data.</text>
</comment>
<feature type="compositionally biased region" description="Low complexity" evidence="5">
    <location>
        <begin position="617"/>
        <end position="632"/>
    </location>
</feature>
<feature type="region of interest" description="Disordered" evidence="5">
    <location>
        <begin position="362"/>
        <end position="493"/>
    </location>
</feature>
<dbReference type="SMART" id="SM01196">
    <property type="entry name" value="FERM_C"/>
    <property type="match status" value="1"/>
</dbReference>
<dbReference type="SUPFAM" id="SSF47031">
    <property type="entry name" value="Second domain of FERM"/>
    <property type="match status" value="1"/>
</dbReference>
<dbReference type="InterPro" id="IPR018980">
    <property type="entry name" value="FERM_PH-like_C"/>
</dbReference>
<dbReference type="CDD" id="cd14473">
    <property type="entry name" value="FERM_B-lobe"/>
    <property type="match status" value="1"/>
</dbReference>
<evidence type="ECO:0000256" key="5">
    <source>
        <dbReference type="SAM" id="MobiDB-lite"/>
    </source>
</evidence>
<dbReference type="Pfam" id="PF09379">
    <property type="entry name" value="FERM_N"/>
    <property type="match status" value="1"/>
</dbReference>